<dbReference type="AlphaFoldDB" id="A0AAV7UWK2"/>
<evidence type="ECO:0000313" key="2">
    <source>
        <dbReference type="Proteomes" id="UP001066276"/>
    </source>
</evidence>
<dbReference type="GO" id="GO:0004190">
    <property type="term" value="F:aspartic-type endopeptidase activity"/>
    <property type="evidence" value="ECO:0007669"/>
    <property type="project" value="InterPro"/>
</dbReference>
<dbReference type="EMBL" id="JANPWB010000004">
    <property type="protein sequence ID" value="KAJ1193480.1"/>
    <property type="molecule type" value="Genomic_DNA"/>
</dbReference>
<proteinExistence type="predicted"/>
<comment type="caution">
    <text evidence="1">The sequence shown here is derived from an EMBL/GenBank/DDBJ whole genome shotgun (WGS) entry which is preliminary data.</text>
</comment>
<dbReference type="InterPro" id="IPR001969">
    <property type="entry name" value="Aspartic_peptidase_AS"/>
</dbReference>
<keyword evidence="2" id="KW-1185">Reference proteome</keyword>
<gene>
    <name evidence="1" type="ORF">NDU88_002777</name>
</gene>
<dbReference type="GO" id="GO:0006508">
    <property type="term" value="P:proteolysis"/>
    <property type="evidence" value="ECO:0007669"/>
    <property type="project" value="InterPro"/>
</dbReference>
<sequence>MHQHAVLCISQDATNGIHEDKMDAGCVKVLECQITIDDKELTILSDSGSPYTLVGDKNWELILGKPGIQLKETDINPGGYRGIKIDLIGYTAMKIPFKGRETVGKVYVSKRGDNLLAWRHQKDLGIILNPNATD</sequence>
<dbReference type="Proteomes" id="UP001066276">
    <property type="component" value="Chromosome 2_2"/>
</dbReference>
<reference evidence="1" key="1">
    <citation type="journal article" date="2022" name="bioRxiv">
        <title>Sequencing and chromosome-scale assembly of the giantPleurodeles waltlgenome.</title>
        <authorList>
            <person name="Brown T."/>
            <person name="Elewa A."/>
            <person name="Iarovenko S."/>
            <person name="Subramanian E."/>
            <person name="Araus A.J."/>
            <person name="Petzold A."/>
            <person name="Susuki M."/>
            <person name="Suzuki K.-i.T."/>
            <person name="Hayashi T."/>
            <person name="Toyoda A."/>
            <person name="Oliveira C."/>
            <person name="Osipova E."/>
            <person name="Leigh N.D."/>
            <person name="Simon A."/>
            <person name="Yun M.H."/>
        </authorList>
    </citation>
    <scope>NUCLEOTIDE SEQUENCE</scope>
    <source>
        <strain evidence="1">20211129_DDA</strain>
        <tissue evidence="1">Liver</tissue>
    </source>
</reference>
<accession>A0AAV7UWK2</accession>
<organism evidence="1 2">
    <name type="scientific">Pleurodeles waltl</name>
    <name type="common">Iberian ribbed newt</name>
    <dbReference type="NCBI Taxonomy" id="8319"/>
    <lineage>
        <taxon>Eukaryota</taxon>
        <taxon>Metazoa</taxon>
        <taxon>Chordata</taxon>
        <taxon>Craniata</taxon>
        <taxon>Vertebrata</taxon>
        <taxon>Euteleostomi</taxon>
        <taxon>Amphibia</taxon>
        <taxon>Batrachia</taxon>
        <taxon>Caudata</taxon>
        <taxon>Salamandroidea</taxon>
        <taxon>Salamandridae</taxon>
        <taxon>Pleurodelinae</taxon>
        <taxon>Pleurodeles</taxon>
    </lineage>
</organism>
<name>A0AAV7UWK2_PLEWA</name>
<protein>
    <submittedName>
        <fullName evidence="1">Uncharacterized protein</fullName>
    </submittedName>
</protein>
<dbReference type="PROSITE" id="PS00141">
    <property type="entry name" value="ASP_PROTEASE"/>
    <property type="match status" value="1"/>
</dbReference>
<evidence type="ECO:0000313" key="1">
    <source>
        <dbReference type="EMBL" id="KAJ1193480.1"/>
    </source>
</evidence>